<dbReference type="InParanoid" id="A0A168SIK1"/>
<dbReference type="InterPro" id="IPR019734">
    <property type="entry name" value="TPR_rpt"/>
</dbReference>
<dbReference type="GO" id="GO:0031145">
    <property type="term" value="P:anaphase-promoting complex-dependent catabolic process"/>
    <property type="evidence" value="ECO:0007669"/>
    <property type="project" value="TreeGrafter"/>
</dbReference>
<dbReference type="GO" id="GO:0016567">
    <property type="term" value="P:protein ubiquitination"/>
    <property type="evidence" value="ECO:0007669"/>
    <property type="project" value="TreeGrafter"/>
</dbReference>
<dbReference type="InterPro" id="IPR011990">
    <property type="entry name" value="TPR-like_helical_dom_sf"/>
</dbReference>
<dbReference type="PANTHER" id="PTHR12558:SF9">
    <property type="entry name" value="CELL DIVISION CYCLE PROTEIN 16 HOMOLOG"/>
    <property type="match status" value="1"/>
</dbReference>
<evidence type="ECO:0000256" key="8">
    <source>
        <dbReference type="SAM" id="MobiDB-lite"/>
    </source>
</evidence>
<dbReference type="Pfam" id="PF12895">
    <property type="entry name" value="ANAPC3"/>
    <property type="match status" value="1"/>
</dbReference>
<dbReference type="GO" id="GO:0045842">
    <property type="term" value="P:positive regulation of mitotic metaphase/anaphase transition"/>
    <property type="evidence" value="ECO:0007669"/>
    <property type="project" value="TreeGrafter"/>
</dbReference>
<dbReference type="GO" id="GO:0051301">
    <property type="term" value="P:cell division"/>
    <property type="evidence" value="ECO:0007669"/>
    <property type="project" value="UniProtKB-KW"/>
</dbReference>
<dbReference type="GO" id="GO:0005680">
    <property type="term" value="C:anaphase-promoting complex"/>
    <property type="evidence" value="ECO:0007669"/>
    <property type="project" value="TreeGrafter"/>
</dbReference>
<dbReference type="FunCoup" id="A0A168SIK1">
    <property type="interactions" value="1060"/>
</dbReference>
<evidence type="ECO:0000256" key="1">
    <source>
        <dbReference type="ARBA" id="ARBA00022618"/>
    </source>
</evidence>
<evidence type="ECO:0000256" key="7">
    <source>
        <dbReference type="PROSITE-ProRule" id="PRU00339"/>
    </source>
</evidence>
<keyword evidence="5 7" id="KW-0802">TPR repeat</keyword>
<protein>
    <recommendedName>
        <fullName evidence="11">Cdc23 domain-containing protein</fullName>
    </recommendedName>
</protein>
<evidence type="ECO:0000256" key="5">
    <source>
        <dbReference type="ARBA" id="ARBA00022803"/>
    </source>
</evidence>
<dbReference type="SUPFAM" id="SSF48452">
    <property type="entry name" value="TPR-like"/>
    <property type="match status" value="1"/>
</dbReference>
<dbReference type="GO" id="GO:0005737">
    <property type="term" value="C:cytoplasm"/>
    <property type="evidence" value="ECO:0007669"/>
    <property type="project" value="TreeGrafter"/>
</dbReference>
<evidence type="ECO:0000313" key="10">
    <source>
        <dbReference type="Proteomes" id="UP000078561"/>
    </source>
</evidence>
<dbReference type="OMA" id="NEISGCV"/>
<dbReference type="OrthoDB" id="10006270at2759"/>
<dbReference type="SMART" id="SM00028">
    <property type="entry name" value="TPR"/>
    <property type="match status" value="9"/>
</dbReference>
<name>A0A168SIK1_ABSGL</name>
<feature type="repeat" description="TPR" evidence="7">
    <location>
        <begin position="610"/>
        <end position="643"/>
    </location>
</feature>
<keyword evidence="6" id="KW-0131">Cell cycle</keyword>
<dbReference type="Gene3D" id="1.25.40.10">
    <property type="entry name" value="Tetratricopeptide repeat domain"/>
    <property type="match status" value="1"/>
</dbReference>
<dbReference type="EMBL" id="LT554895">
    <property type="protein sequence ID" value="SAM08488.1"/>
    <property type="molecule type" value="Genomic_DNA"/>
</dbReference>
<feature type="compositionally biased region" description="Low complexity" evidence="8">
    <location>
        <begin position="16"/>
        <end position="29"/>
    </location>
</feature>
<feature type="repeat" description="TPR" evidence="7">
    <location>
        <begin position="465"/>
        <end position="498"/>
    </location>
</feature>
<proteinExistence type="predicted"/>
<dbReference type="AlphaFoldDB" id="A0A168SIK1"/>
<feature type="repeat" description="TPR" evidence="7">
    <location>
        <begin position="567"/>
        <end position="600"/>
    </location>
</feature>
<reference evidence="9" key="1">
    <citation type="submission" date="2016-04" db="EMBL/GenBank/DDBJ databases">
        <authorList>
            <person name="Evans L.H."/>
            <person name="Alamgir A."/>
            <person name="Owens N."/>
            <person name="Weber N.D."/>
            <person name="Virtaneva K."/>
            <person name="Barbian K."/>
            <person name="Babar A."/>
            <person name="Rosenke K."/>
        </authorList>
    </citation>
    <scope>NUCLEOTIDE SEQUENCE [LARGE SCALE GENOMIC DNA]</scope>
    <source>
        <strain evidence="9">CBS 101.48</strain>
    </source>
</reference>
<keyword evidence="10" id="KW-1185">Reference proteome</keyword>
<dbReference type="Pfam" id="PF13181">
    <property type="entry name" value="TPR_8"/>
    <property type="match status" value="2"/>
</dbReference>
<keyword evidence="1" id="KW-0132">Cell division</keyword>
<evidence type="ECO:0000256" key="3">
    <source>
        <dbReference type="ARBA" id="ARBA00022776"/>
    </source>
</evidence>
<dbReference type="Proteomes" id="UP000078561">
    <property type="component" value="Unassembled WGS sequence"/>
</dbReference>
<organism evidence="9">
    <name type="scientific">Absidia glauca</name>
    <name type="common">Pin mould</name>
    <dbReference type="NCBI Taxonomy" id="4829"/>
    <lineage>
        <taxon>Eukaryota</taxon>
        <taxon>Fungi</taxon>
        <taxon>Fungi incertae sedis</taxon>
        <taxon>Mucoromycota</taxon>
        <taxon>Mucoromycotina</taxon>
        <taxon>Mucoromycetes</taxon>
        <taxon>Mucorales</taxon>
        <taxon>Cunninghamellaceae</taxon>
        <taxon>Absidia</taxon>
    </lineage>
</organism>
<feature type="region of interest" description="Disordered" evidence="8">
    <location>
        <begin position="1"/>
        <end position="30"/>
    </location>
</feature>
<sequence length="745" mass="84761">MAPPRRTPLRHDSPIDRPSSTSRQSPSDSARITSFGIRAQSLSPISPRVSTTPLSVTPTNAATAAAASAVNTSTQEISLIQSGGGGNISNIFLASPDPFSSSRSLIQQQQQHQPSFIRTHRSGLLDSFGSPFHDNSSFFGSLRNDDLLQSRNYARRHAFHDPSITSTNHSIPHTNTLKHRLRLLRNDAAQHHLNGTAIFFAEKVVAITNDSNDVYFLADAYYQNQDYEQALDIINNKQALNKNIHCRYLAGLCAMALEKWQDALDYLGHDNPFLEKDFVHNTSQDGGIKLESIMCYTRGNAYLQMKETIKAKNCFKEALTVDVKCYDALEALVQHNMLDEKAEWEFIMSLPYDAHCEEDGDLIRDLYMLQLKRYAHSNDIVEAQRRAEQDYQLANSLDVMQSAAETFLSERKYEDCLKICEKIRKVDVLYRRCIPTYLSCLYELRKKTELYELAQDLVDRMNADAVTWYAVGTYYMCIQHYNEAKQYFNQSTKLDIHFEAAWLGLGHAFAAERDYEDAISAYHTCSRLVSGSHLPYMYIGMQYMEQGNMADSFKYLTKSMERCDNDPVLYIEFGVYHYNVEEYKESLTSLKKALNLAKDNKQTPSSPIWEKIWANMGHAHRRLQEYDDSLRCYDSALSMNPYNANVHAGLGLIYHIYGDHSKAIFQYNLVGHREETRTSMLTKPFTFIQALRNSTTQDLIVGLLEKALLSNASTSLPSKSHPMLENDDDFDIFKPPPGLFGPSVV</sequence>
<dbReference type="SUPFAM" id="SSF81901">
    <property type="entry name" value="HCP-like"/>
    <property type="match status" value="1"/>
</dbReference>
<keyword evidence="3" id="KW-0498">Mitosis</keyword>
<dbReference type="STRING" id="4829.A0A168SIK1"/>
<keyword evidence="2" id="KW-0677">Repeat</keyword>
<evidence type="ECO:0000256" key="2">
    <source>
        <dbReference type="ARBA" id="ARBA00022737"/>
    </source>
</evidence>
<accession>A0A168SIK1</accession>
<dbReference type="PROSITE" id="PS50005">
    <property type="entry name" value="TPR"/>
    <property type="match status" value="3"/>
</dbReference>
<evidence type="ECO:0000256" key="6">
    <source>
        <dbReference type="ARBA" id="ARBA00023306"/>
    </source>
</evidence>
<dbReference type="Pfam" id="PF13414">
    <property type="entry name" value="TPR_11"/>
    <property type="match status" value="1"/>
</dbReference>
<dbReference type="PANTHER" id="PTHR12558">
    <property type="entry name" value="CELL DIVISION CYCLE 16,23,27"/>
    <property type="match status" value="1"/>
</dbReference>
<keyword evidence="4" id="KW-0833">Ubl conjugation pathway</keyword>
<evidence type="ECO:0000256" key="4">
    <source>
        <dbReference type="ARBA" id="ARBA00022786"/>
    </source>
</evidence>
<evidence type="ECO:0000313" key="9">
    <source>
        <dbReference type="EMBL" id="SAM08488.1"/>
    </source>
</evidence>
<gene>
    <name evidence="9" type="primary">ABSGL_14151.1 scaffold 14385</name>
</gene>
<evidence type="ECO:0008006" key="11">
    <source>
        <dbReference type="Google" id="ProtNLM"/>
    </source>
</evidence>